<dbReference type="AlphaFoldDB" id="A0A2T4AR73"/>
<dbReference type="RefSeq" id="XP_024779217.1">
    <property type="nucleotide sequence ID" value="XM_024916877.1"/>
</dbReference>
<organism evidence="1 2">
    <name type="scientific">Trichoderma harzianum CBS 226.95</name>
    <dbReference type="NCBI Taxonomy" id="983964"/>
    <lineage>
        <taxon>Eukaryota</taxon>
        <taxon>Fungi</taxon>
        <taxon>Dikarya</taxon>
        <taxon>Ascomycota</taxon>
        <taxon>Pezizomycotina</taxon>
        <taxon>Sordariomycetes</taxon>
        <taxon>Hypocreomycetidae</taxon>
        <taxon>Hypocreales</taxon>
        <taxon>Hypocreaceae</taxon>
        <taxon>Trichoderma</taxon>
    </lineage>
</organism>
<evidence type="ECO:0000313" key="1">
    <source>
        <dbReference type="EMBL" id="PTB59540.1"/>
    </source>
</evidence>
<gene>
    <name evidence="1" type="ORF">M431DRAFT_491142</name>
</gene>
<accession>A0A2T4AR73</accession>
<dbReference type="EMBL" id="KZ679676">
    <property type="protein sequence ID" value="PTB59540.1"/>
    <property type="molecule type" value="Genomic_DNA"/>
</dbReference>
<keyword evidence="2" id="KW-1185">Reference proteome</keyword>
<sequence>MIQSICLGNISLRNARHETNDFRDRHSPGHVAWPFDDMKPAHSQVRRCIALQTISQFFSHEAKVEPRCLLSQDLSILAWRGTSGCSINITSGPRRHMTPKWAVQRRVDGILRFAMSPTACCCCLLLPQGQSDSSTPLQPANAVRRRIRGYAASYIDDGGGKRYRLPAKSCG</sequence>
<reference evidence="1 2" key="1">
    <citation type="submission" date="2016-07" db="EMBL/GenBank/DDBJ databases">
        <title>Multiple horizontal gene transfer events from other fungi enriched the ability of initially mycotrophic Trichoderma (Ascomycota) to feed on dead plant biomass.</title>
        <authorList>
            <consortium name="DOE Joint Genome Institute"/>
            <person name="Aerts A."/>
            <person name="Atanasova L."/>
            <person name="Chenthamara K."/>
            <person name="Zhang J."/>
            <person name="Grujic M."/>
            <person name="Henrissat B."/>
            <person name="Kuo A."/>
            <person name="Salamov A."/>
            <person name="Lipzen A."/>
            <person name="Labutti K."/>
            <person name="Barry K."/>
            <person name="Miao Y."/>
            <person name="Rahimi M.J."/>
            <person name="Shen Q."/>
            <person name="Grigoriev I.V."/>
            <person name="Kubicek C.P."/>
            <person name="Druzhinina I.S."/>
        </authorList>
    </citation>
    <scope>NUCLEOTIDE SEQUENCE [LARGE SCALE GENOMIC DNA]</scope>
    <source>
        <strain evidence="1 2">CBS 226.95</strain>
    </source>
</reference>
<protein>
    <submittedName>
        <fullName evidence="1">Uncharacterized protein</fullName>
    </submittedName>
</protein>
<dbReference type="GeneID" id="36625446"/>
<dbReference type="Proteomes" id="UP000241690">
    <property type="component" value="Unassembled WGS sequence"/>
</dbReference>
<proteinExistence type="predicted"/>
<name>A0A2T4AR73_TRIHA</name>
<evidence type="ECO:0000313" key="2">
    <source>
        <dbReference type="Proteomes" id="UP000241690"/>
    </source>
</evidence>